<feature type="domain" description="IrrE N-terminal-like" evidence="1">
    <location>
        <begin position="48"/>
        <end position="170"/>
    </location>
</feature>
<organism evidence="2 3">
    <name type="scientific">Hafnia paralvei</name>
    <dbReference type="NCBI Taxonomy" id="546367"/>
    <lineage>
        <taxon>Bacteria</taxon>
        <taxon>Pseudomonadati</taxon>
        <taxon>Pseudomonadota</taxon>
        <taxon>Gammaproteobacteria</taxon>
        <taxon>Enterobacterales</taxon>
        <taxon>Hafniaceae</taxon>
        <taxon>Hafnia</taxon>
    </lineage>
</organism>
<name>A0A2A2MHJ9_9GAMM</name>
<dbReference type="PANTHER" id="PTHR43236">
    <property type="entry name" value="ANTITOXIN HIGA1"/>
    <property type="match status" value="1"/>
</dbReference>
<comment type="caution">
    <text evidence="2">The sequence shown here is derived from an EMBL/GenBank/DDBJ whole genome shotgun (WGS) entry which is preliminary data.</text>
</comment>
<dbReference type="InterPro" id="IPR010359">
    <property type="entry name" value="IrrE_HExxH"/>
</dbReference>
<evidence type="ECO:0000259" key="1">
    <source>
        <dbReference type="Pfam" id="PF06114"/>
    </source>
</evidence>
<dbReference type="InterPro" id="IPR052345">
    <property type="entry name" value="Rad_response_metalloprotease"/>
</dbReference>
<dbReference type="OrthoDB" id="9794834at2"/>
<dbReference type="AlphaFoldDB" id="A0A2A2MHJ9"/>
<sequence length="180" mass="20817">MAFLKNKERFSQELDEQAFALSSVDELIDFAKQRQIVTSPLDVSRLTKELGITMRMLPMEGEESGCLKQSKDGSWIMTVNSLHHPHRQRFTIAHELAHYVKHTIHTKEFVDKAFFRDGKINQMESEANRFAAELLMPEDEFKRFVCETSKKVMDIASYFQVSSMAVRIRAKQLGYSGHDI</sequence>
<dbReference type="Gene3D" id="1.10.10.2910">
    <property type="match status" value="1"/>
</dbReference>
<evidence type="ECO:0000313" key="2">
    <source>
        <dbReference type="EMBL" id="PAV98586.1"/>
    </source>
</evidence>
<protein>
    <recommendedName>
        <fullName evidence="1">IrrE N-terminal-like domain-containing protein</fullName>
    </recommendedName>
</protein>
<keyword evidence="3" id="KW-1185">Reference proteome</keyword>
<gene>
    <name evidence="2" type="ORF">CJD50_03700</name>
</gene>
<dbReference type="Pfam" id="PF06114">
    <property type="entry name" value="Peptidase_M78"/>
    <property type="match status" value="1"/>
</dbReference>
<dbReference type="RefSeq" id="WP_095661484.1">
    <property type="nucleotide sequence ID" value="NZ_NQMS01000001.1"/>
</dbReference>
<evidence type="ECO:0000313" key="3">
    <source>
        <dbReference type="Proteomes" id="UP000218796"/>
    </source>
</evidence>
<accession>A0A2A2MHJ9</accession>
<proteinExistence type="predicted"/>
<dbReference type="EMBL" id="NQMS01000001">
    <property type="protein sequence ID" value="PAV98586.1"/>
    <property type="molecule type" value="Genomic_DNA"/>
</dbReference>
<reference evidence="2 3" key="1">
    <citation type="submission" date="2017-08" db="EMBL/GenBank/DDBJ databases">
        <title>Draft Genome Sequence of Hafnia alvei CITHA-6 Isolated from Raw Bovine Milk.</title>
        <authorList>
            <person name="Culligan E.P."/>
            <person name="Mcsweeney A."/>
            <person name="O'Doherty C."/>
            <person name="Gleeson E."/>
            <person name="O'Riordan D."/>
            <person name="Sleator R.D."/>
        </authorList>
    </citation>
    <scope>NUCLEOTIDE SEQUENCE [LARGE SCALE GENOMIC DNA]</scope>
    <source>
        <strain evidence="2 3">CITHA-6</strain>
    </source>
</reference>
<dbReference type="PANTHER" id="PTHR43236:SF2">
    <property type="entry name" value="BLL0069 PROTEIN"/>
    <property type="match status" value="1"/>
</dbReference>
<dbReference type="Proteomes" id="UP000218796">
    <property type="component" value="Unassembled WGS sequence"/>
</dbReference>